<dbReference type="EMBL" id="WIXJ01000002">
    <property type="protein sequence ID" value="MQY50944.1"/>
    <property type="molecule type" value="Genomic_DNA"/>
</dbReference>
<dbReference type="OrthoDB" id="9131561at2"/>
<feature type="signal peptide" evidence="1">
    <location>
        <begin position="1"/>
        <end position="22"/>
    </location>
</feature>
<sequence>MSRRFLIPLGLAAAVFAVSVQAQTPPEAASQPAGPTIASKIEEQGQMRYLRVTDLRAVKRDNLLRIQAEITNTSNGNQQLYYRFKWLDRDGFSVWDDEPWKPLLVYGAQKQFINVVAPTFKATDFRLVLQSPDNSGNN</sequence>
<comment type="caution">
    <text evidence="2">The sequence shown here is derived from an EMBL/GenBank/DDBJ whole genome shotgun (WGS) entry which is preliminary data.</text>
</comment>
<reference evidence="2 3" key="1">
    <citation type="submission" date="2019-10" db="EMBL/GenBank/DDBJ databases">
        <title>Whole-genome sequence of the purple nonsulfur photosynthetic bacterium Rhodocyclus tenuis.</title>
        <authorList>
            <person name="Kyndt J.A."/>
            <person name="Meyer T.E."/>
        </authorList>
    </citation>
    <scope>NUCLEOTIDE SEQUENCE [LARGE SCALE GENOMIC DNA]</scope>
    <source>
        <strain evidence="2 3">DSM 110</strain>
    </source>
</reference>
<evidence type="ECO:0000256" key="1">
    <source>
        <dbReference type="SAM" id="SignalP"/>
    </source>
</evidence>
<evidence type="ECO:0000313" key="3">
    <source>
        <dbReference type="Proteomes" id="UP000480275"/>
    </source>
</evidence>
<organism evidence="2 3">
    <name type="scientific">Rhodocyclus tenuis</name>
    <name type="common">Rhodospirillum tenue</name>
    <dbReference type="NCBI Taxonomy" id="1066"/>
    <lineage>
        <taxon>Bacteria</taxon>
        <taxon>Pseudomonadati</taxon>
        <taxon>Pseudomonadota</taxon>
        <taxon>Betaproteobacteria</taxon>
        <taxon>Rhodocyclales</taxon>
        <taxon>Rhodocyclaceae</taxon>
        <taxon>Rhodocyclus</taxon>
    </lineage>
</organism>
<accession>A0A6L5JWE3</accession>
<gene>
    <name evidence="2" type="ORF">GHK24_04010</name>
</gene>
<dbReference type="Pfam" id="PF07233">
    <property type="entry name" value="DUF1425"/>
    <property type="match status" value="1"/>
</dbReference>
<evidence type="ECO:0000313" key="2">
    <source>
        <dbReference type="EMBL" id="MQY50944.1"/>
    </source>
</evidence>
<dbReference type="Proteomes" id="UP000480275">
    <property type="component" value="Unassembled WGS sequence"/>
</dbReference>
<protein>
    <submittedName>
        <fullName evidence="2">DUF1425 domain-containing protein</fullName>
    </submittedName>
</protein>
<keyword evidence="1" id="KW-0732">Signal</keyword>
<dbReference type="AlphaFoldDB" id="A0A6L5JWE3"/>
<name>A0A6L5JWE3_RHOTE</name>
<proteinExistence type="predicted"/>
<dbReference type="Gene3D" id="2.60.40.3230">
    <property type="match status" value="1"/>
</dbReference>
<dbReference type="InterPro" id="IPR038483">
    <property type="entry name" value="YcfL-like_sf"/>
</dbReference>
<dbReference type="InterPro" id="IPR010824">
    <property type="entry name" value="DUF1425"/>
</dbReference>
<dbReference type="CDD" id="cd09030">
    <property type="entry name" value="DUF1425"/>
    <property type="match status" value="1"/>
</dbReference>
<feature type="chain" id="PRO_5027041002" evidence="1">
    <location>
        <begin position="23"/>
        <end position="138"/>
    </location>
</feature>